<protein>
    <recommendedName>
        <fullName evidence="5">L-fucose isomerase C-terminal domain-containing protein</fullName>
    </recommendedName>
</protein>
<evidence type="ECO:0000313" key="3">
    <source>
        <dbReference type="EMBL" id="PIP16232.1"/>
    </source>
</evidence>
<keyword evidence="1" id="KW-0413">Isomerase</keyword>
<reference evidence="3 4" key="1">
    <citation type="submission" date="2017-09" db="EMBL/GenBank/DDBJ databases">
        <title>Depth-based differentiation of microbial function through sediment-hosted aquifers and enrichment of novel symbionts in the deep terrestrial subsurface.</title>
        <authorList>
            <person name="Probst A.J."/>
            <person name="Ladd B."/>
            <person name="Jarett J.K."/>
            <person name="Geller-Mcgrath D.E."/>
            <person name="Sieber C.M."/>
            <person name="Emerson J.B."/>
            <person name="Anantharaman K."/>
            <person name="Thomas B.C."/>
            <person name="Malmstrom R."/>
            <person name="Stieglmeier M."/>
            <person name="Klingl A."/>
            <person name="Woyke T."/>
            <person name="Ryan C.M."/>
            <person name="Banfield J.F."/>
        </authorList>
    </citation>
    <scope>NUCLEOTIDE SEQUENCE [LARGE SCALE GENOMIC DNA]</scope>
    <source>
        <strain evidence="3">CG23_combo_of_CG06-09_8_20_14_all_48_7</strain>
    </source>
</reference>
<evidence type="ECO:0008006" key="5">
    <source>
        <dbReference type="Google" id="ProtNLM"/>
    </source>
</evidence>
<dbReference type="EMBL" id="PCRF01000169">
    <property type="protein sequence ID" value="PIP16232.1"/>
    <property type="molecule type" value="Genomic_DNA"/>
</dbReference>
<accession>A0A2G9YAK7</accession>
<evidence type="ECO:0000256" key="1">
    <source>
        <dbReference type="ARBA" id="ARBA00023235"/>
    </source>
</evidence>
<sequence>MAELRDLRLNSEMKQNRSKVGLLLLTGEWFSQIGASKGLYRNLPQQIKADGQRIAQALSESLEIINPGVVDSPARVSEAVAVFKKAKVDCLLVCYLMWGEDYLFLDFLKKFPHTPILLWCYTPVARIPKNLNMAELFRRSGPVATVQASGPLKRLERKFGFVFGSLENRETIRTIINYGYTAKLASNLKKSKIGLLPGLCRAMSGTFVDESRLKKEVGPQVEHISVRQYARLTETIPKKKIKEYIKELKVHYRICGVSDAALFKAAKASLGLLEVVNKFQLDCLALQDLDEELHRVMGLRPCLSVPSLFEKTVVSMEGDVGAAVALFILKRLTGKPVMYTEIFTFNEKKNVILAGHAGMMDTRLADSPEEVRIVPDYEYCEVEPETASMLFRAKGGKVTLLSIFCDTEKFKFVITSGEAIEGKQILEGSPHILVKLKVPLKEFFTQIVRTGITQHWAIVHDEVTKELIDLAEILNVDCLVVK</sequence>
<gene>
    <name evidence="3" type="ORF">COX46_03500</name>
</gene>
<keyword evidence="2" id="KW-0119">Carbohydrate metabolism</keyword>
<dbReference type="GO" id="GO:0005737">
    <property type="term" value="C:cytoplasm"/>
    <property type="evidence" value="ECO:0007669"/>
    <property type="project" value="InterPro"/>
</dbReference>
<dbReference type="GO" id="GO:0016861">
    <property type="term" value="F:intramolecular oxidoreductase activity, interconverting aldoses and ketoses"/>
    <property type="evidence" value="ECO:0007669"/>
    <property type="project" value="InterPro"/>
</dbReference>
<dbReference type="SUPFAM" id="SSF53743">
    <property type="entry name" value="FucI/AraA N-terminal and middle domains"/>
    <property type="match status" value="1"/>
</dbReference>
<proteinExistence type="predicted"/>
<dbReference type="AlphaFoldDB" id="A0A2G9YAK7"/>
<dbReference type="SUPFAM" id="SSF50443">
    <property type="entry name" value="FucI/AraA C-terminal domain-like"/>
    <property type="match status" value="1"/>
</dbReference>
<comment type="caution">
    <text evidence="3">The sequence shown here is derived from an EMBL/GenBank/DDBJ whole genome shotgun (WGS) entry which is preliminary data.</text>
</comment>
<organism evidence="3 4">
    <name type="scientific">bacterium (Candidatus Ratteibacteria) CG23_combo_of_CG06-09_8_20_14_all_48_7</name>
    <dbReference type="NCBI Taxonomy" id="2014292"/>
    <lineage>
        <taxon>Bacteria</taxon>
        <taxon>Candidatus Ratteibacteria</taxon>
    </lineage>
</organism>
<evidence type="ECO:0000313" key="4">
    <source>
        <dbReference type="Proteomes" id="UP000230392"/>
    </source>
</evidence>
<dbReference type="InterPro" id="IPR009015">
    <property type="entry name" value="Fucose_isomerase_N/cen_sf"/>
</dbReference>
<name>A0A2G9YAK7_9BACT</name>
<dbReference type="PANTHER" id="PTHR36120:SF1">
    <property type="entry name" value="L-FUCOSE ISOMERASE C-TERMINAL DOMAIN-CONTAINING PROTEIN"/>
    <property type="match status" value="1"/>
</dbReference>
<evidence type="ECO:0000256" key="2">
    <source>
        <dbReference type="ARBA" id="ARBA00023277"/>
    </source>
</evidence>
<dbReference type="Proteomes" id="UP000230392">
    <property type="component" value="Unassembled WGS sequence"/>
</dbReference>
<dbReference type="GO" id="GO:0005996">
    <property type="term" value="P:monosaccharide metabolic process"/>
    <property type="evidence" value="ECO:0007669"/>
    <property type="project" value="InterPro"/>
</dbReference>
<dbReference type="InterPro" id="IPR004216">
    <property type="entry name" value="Fuc/Ara_isomerase_C"/>
</dbReference>
<dbReference type="PANTHER" id="PTHR36120">
    <property type="entry name" value="FUCOSE ISOMERASE"/>
    <property type="match status" value="1"/>
</dbReference>